<reference evidence="6 7" key="1">
    <citation type="submission" date="2025-04" db="UniProtKB">
        <authorList>
            <consortium name="RefSeq"/>
        </authorList>
    </citation>
    <scope>IDENTIFICATION</scope>
    <source>
        <tissue evidence="6 7">Muscle</tissue>
    </source>
</reference>
<organism evidence="5 7">
    <name type="scientific">Notothenia coriiceps</name>
    <name type="common">black rockcod</name>
    <dbReference type="NCBI Taxonomy" id="8208"/>
    <lineage>
        <taxon>Eukaryota</taxon>
        <taxon>Metazoa</taxon>
        <taxon>Chordata</taxon>
        <taxon>Craniata</taxon>
        <taxon>Vertebrata</taxon>
        <taxon>Euteleostomi</taxon>
        <taxon>Actinopterygii</taxon>
        <taxon>Neopterygii</taxon>
        <taxon>Teleostei</taxon>
        <taxon>Neoteleostei</taxon>
        <taxon>Acanthomorphata</taxon>
        <taxon>Eupercaria</taxon>
        <taxon>Perciformes</taxon>
        <taxon>Notothenioidei</taxon>
        <taxon>Nototheniidae</taxon>
        <taxon>Notothenia</taxon>
    </lineage>
</organism>
<evidence type="ECO:0000313" key="7">
    <source>
        <dbReference type="RefSeq" id="XP_010787135.1"/>
    </source>
</evidence>
<feature type="compositionally biased region" description="Pro residues" evidence="2">
    <location>
        <begin position="277"/>
        <end position="286"/>
    </location>
</feature>
<feature type="region of interest" description="Disordered" evidence="2">
    <location>
        <begin position="323"/>
        <end position="352"/>
    </location>
</feature>
<feature type="region of interest" description="Disordered" evidence="2">
    <location>
        <begin position="140"/>
        <end position="229"/>
    </location>
</feature>
<dbReference type="PANTHER" id="PTHR14758">
    <property type="entry name" value="AGAP005440-PA"/>
    <property type="match status" value="1"/>
</dbReference>
<dbReference type="RefSeq" id="XP_010787135.1">
    <property type="nucleotide sequence ID" value="XM_010788833.1"/>
</dbReference>
<feature type="compositionally biased region" description="Basic residues" evidence="2">
    <location>
        <begin position="335"/>
        <end position="344"/>
    </location>
</feature>
<feature type="domain" description="Centrosome-associated FAM110 N-terminal" evidence="4">
    <location>
        <begin position="13"/>
        <end position="126"/>
    </location>
</feature>
<comment type="similarity">
    <text evidence="1">Belongs to the FAM110 family.</text>
</comment>
<dbReference type="Pfam" id="PF14160">
    <property type="entry name" value="FAM110_C"/>
    <property type="match status" value="1"/>
</dbReference>
<dbReference type="Proteomes" id="UP000504611">
    <property type="component" value="Unplaced"/>
</dbReference>
<evidence type="ECO:0000259" key="4">
    <source>
        <dbReference type="Pfam" id="PF14161"/>
    </source>
</evidence>
<accession>A0A6I9PHH3</accession>
<dbReference type="AlphaFoldDB" id="A0A6I9PHH3"/>
<feature type="domain" description="Centrosome-associated FAM110 C-terminal" evidence="3">
    <location>
        <begin position="340"/>
        <end position="453"/>
    </location>
</feature>
<dbReference type="Pfam" id="PF14161">
    <property type="entry name" value="FAM110_N"/>
    <property type="match status" value="1"/>
</dbReference>
<gene>
    <name evidence="6 7" type="primary">LOC104960682</name>
</gene>
<name>A0A6I9PHH3_9TELE</name>
<dbReference type="InterPro" id="IPR025740">
    <property type="entry name" value="FAM110"/>
</dbReference>
<dbReference type="InterPro" id="IPR025739">
    <property type="entry name" value="FAM110_N"/>
</dbReference>
<feature type="compositionally biased region" description="Low complexity" evidence="2">
    <location>
        <begin position="140"/>
        <end position="169"/>
    </location>
</feature>
<evidence type="ECO:0000256" key="2">
    <source>
        <dbReference type="SAM" id="MobiDB-lite"/>
    </source>
</evidence>
<feature type="compositionally biased region" description="Low complexity" evidence="2">
    <location>
        <begin position="192"/>
        <end position="201"/>
    </location>
</feature>
<dbReference type="OrthoDB" id="10028183at2759"/>
<evidence type="ECO:0000313" key="6">
    <source>
        <dbReference type="RefSeq" id="XP_010787134.1"/>
    </source>
</evidence>
<sequence>MPVETLRPSDGRLAGAPFTSAMPFRILNKGPDYFRRQAEPGARKLSAVERLEADKAKYVKSQQVALTRQAPIKPPIIRKPLIPTGMMLQYQISTPPARKVPRCPADVENGGGREGPGWKRGPALNLDILNNLINDVCDGPMPCSQSSSSTSPSSSSPSSGAKSISSSLSAEQERSNRPLNNLKPVNHCTVISSSTSSCTSSPLNNNLRPPAVELTRRPPPVPARVPRIGVPAPYSSPNLVTVRRVDVRPQVEIKKPQRALLLLRPRQTAQGQVAHPQVPPPPPPSQNPLLTTTPSKALPSPPVYLPPSPMLARAGMIPPASPAFTRISNASSRGSARKHPSLHRSKSDLSDRYSRATADLERFFNYCGLEPVEVEGMGGVERFTRANSDIVSVSKLRSVSTPSSECGEEMLRTREEADEEDSTAKANERAPYGISVIERNARVIKWLYGIRQARDTNNAVSNV</sequence>
<dbReference type="RefSeq" id="XP_010787134.1">
    <property type="nucleotide sequence ID" value="XM_010788832.1"/>
</dbReference>
<keyword evidence="5" id="KW-1185">Reference proteome</keyword>
<protein>
    <submittedName>
        <fullName evidence="6 7">Protein FAM110A-like</fullName>
    </submittedName>
</protein>
<dbReference type="InterPro" id="IPR025741">
    <property type="entry name" value="FAM110_C"/>
</dbReference>
<dbReference type="PANTHER" id="PTHR14758:SF4">
    <property type="entry name" value="PROTEIN FAM110A"/>
    <property type="match status" value="1"/>
</dbReference>
<feature type="region of interest" description="Disordered" evidence="2">
    <location>
        <begin position="96"/>
        <end position="121"/>
    </location>
</feature>
<evidence type="ECO:0000256" key="1">
    <source>
        <dbReference type="ARBA" id="ARBA00010576"/>
    </source>
</evidence>
<evidence type="ECO:0000313" key="5">
    <source>
        <dbReference type="Proteomes" id="UP000504611"/>
    </source>
</evidence>
<evidence type="ECO:0000259" key="3">
    <source>
        <dbReference type="Pfam" id="PF14160"/>
    </source>
</evidence>
<dbReference type="GeneID" id="104960682"/>
<proteinExistence type="inferred from homology"/>
<feature type="region of interest" description="Disordered" evidence="2">
    <location>
        <begin position="263"/>
        <end position="301"/>
    </location>
</feature>
<dbReference type="KEGG" id="ncc:104960682"/>